<keyword evidence="2" id="KW-1185">Reference proteome</keyword>
<dbReference type="Proteomes" id="UP000789525">
    <property type="component" value="Unassembled WGS sequence"/>
</dbReference>
<name>A0ACA9QYD1_9GLOM</name>
<organism evidence="1 2">
    <name type="scientific">Acaulospora colombiana</name>
    <dbReference type="NCBI Taxonomy" id="27376"/>
    <lineage>
        <taxon>Eukaryota</taxon>
        <taxon>Fungi</taxon>
        <taxon>Fungi incertae sedis</taxon>
        <taxon>Mucoromycota</taxon>
        <taxon>Glomeromycotina</taxon>
        <taxon>Glomeromycetes</taxon>
        <taxon>Diversisporales</taxon>
        <taxon>Acaulosporaceae</taxon>
        <taxon>Acaulospora</taxon>
    </lineage>
</organism>
<sequence>IRPKNNLQDEKEGLRLRAEGKKIEQQIAPARRTTPEAANDRALSTLGCHEQPRRRFGRENGIQERAVSVTIEANWMICSSDCETGSLGVENDDATASAFRKISRFLHIPHESSTNTAEHSEANRYTMWTLKPRAITRAKST</sequence>
<comment type="caution">
    <text evidence="1">The sequence shown here is derived from an EMBL/GenBank/DDBJ whole genome shotgun (WGS) entry which is preliminary data.</text>
</comment>
<dbReference type="EMBL" id="CAJVPT010063508">
    <property type="protein sequence ID" value="CAG8768734.1"/>
    <property type="molecule type" value="Genomic_DNA"/>
</dbReference>
<accession>A0ACA9QYD1</accession>
<feature type="non-terminal residue" evidence="1">
    <location>
        <position position="1"/>
    </location>
</feature>
<gene>
    <name evidence="1" type="ORF">ACOLOM_LOCUS13629</name>
</gene>
<evidence type="ECO:0000313" key="2">
    <source>
        <dbReference type="Proteomes" id="UP000789525"/>
    </source>
</evidence>
<proteinExistence type="predicted"/>
<protein>
    <submittedName>
        <fullName evidence="1">1179_t:CDS:1</fullName>
    </submittedName>
</protein>
<evidence type="ECO:0000313" key="1">
    <source>
        <dbReference type="EMBL" id="CAG8768734.1"/>
    </source>
</evidence>
<reference evidence="1" key="1">
    <citation type="submission" date="2021-06" db="EMBL/GenBank/DDBJ databases">
        <authorList>
            <person name="Kallberg Y."/>
            <person name="Tangrot J."/>
            <person name="Rosling A."/>
        </authorList>
    </citation>
    <scope>NUCLEOTIDE SEQUENCE</scope>
    <source>
        <strain evidence="1">CL356</strain>
    </source>
</reference>